<organism evidence="2 3">
    <name type="scientific">Streptomyces coerulescens</name>
    <dbReference type="NCBI Taxonomy" id="29304"/>
    <lineage>
        <taxon>Bacteria</taxon>
        <taxon>Bacillati</taxon>
        <taxon>Actinomycetota</taxon>
        <taxon>Actinomycetes</taxon>
        <taxon>Kitasatosporales</taxon>
        <taxon>Streptomycetaceae</taxon>
        <taxon>Streptomyces</taxon>
    </lineage>
</organism>
<dbReference type="Proteomes" id="UP001596263">
    <property type="component" value="Unassembled WGS sequence"/>
</dbReference>
<proteinExistence type="predicted"/>
<evidence type="ECO:0000313" key="2">
    <source>
        <dbReference type="EMBL" id="MFC5215123.1"/>
    </source>
</evidence>
<feature type="compositionally biased region" description="Basic and acidic residues" evidence="1">
    <location>
        <begin position="44"/>
        <end position="57"/>
    </location>
</feature>
<name>A0ABW0CIU4_STRCD</name>
<protein>
    <recommendedName>
        <fullName evidence="4">Amino acid ABC transporter permease</fullName>
    </recommendedName>
</protein>
<evidence type="ECO:0000256" key="1">
    <source>
        <dbReference type="SAM" id="MobiDB-lite"/>
    </source>
</evidence>
<accession>A0ABW0CIU4</accession>
<gene>
    <name evidence="2" type="ORF">ACFPQ9_14890</name>
</gene>
<dbReference type="EMBL" id="JBHSKM010000008">
    <property type="protein sequence ID" value="MFC5215123.1"/>
    <property type="molecule type" value="Genomic_DNA"/>
</dbReference>
<feature type="compositionally biased region" description="Gly residues" evidence="1">
    <location>
        <begin position="30"/>
        <end position="41"/>
    </location>
</feature>
<comment type="caution">
    <text evidence="2">The sequence shown here is derived from an EMBL/GenBank/DDBJ whole genome shotgun (WGS) entry which is preliminary data.</text>
</comment>
<sequence>MAWEEWEQLKAAVAERHAAQMQLNQLPADAGGGGSSGGGVTGKVRSDKAAWSKAGKDVSDLRDNAGKALTKLKDGQTGLGKDPGCLTARAQQGVYHSWERRIRDISELCGGLAGVLEKTGNDQLRTDEAIKSEIAGLKVRSEDAPAAGSAGKGW</sequence>
<keyword evidence="3" id="KW-1185">Reference proteome</keyword>
<evidence type="ECO:0008006" key="4">
    <source>
        <dbReference type="Google" id="ProtNLM"/>
    </source>
</evidence>
<reference evidence="3" key="1">
    <citation type="journal article" date="2019" name="Int. J. Syst. Evol. Microbiol.">
        <title>The Global Catalogue of Microorganisms (GCM) 10K type strain sequencing project: providing services to taxonomists for standard genome sequencing and annotation.</title>
        <authorList>
            <consortium name="The Broad Institute Genomics Platform"/>
            <consortium name="The Broad Institute Genome Sequencing Center for Infectious Disease"/>
            <person name="Wu L."/>
            <person name="Ma J."/>
        </authorList>
    </citation>
    <scope>NUCLEOTIDE SEQUENCE [LARGE SCALE GENOMIC DNA]</scope>
    <source>
        <strain evidence="3">KCTC 42586</strain>
    </source>
</reference>
<dbReference type="RefSeq" id="WP_380852735.1">
    <property type="nucleotide sequence ID" value="NZ_JBHSKM010000008.1"/>
</dbReference>
<feature type="region of interest" description="Disordered" evidence="1">
    <location>
        <begin position="24"/>
        <end position="57"/>
    </location>
</feature>
<evidence type="ECO:0000313" key="3">
    <source>
        <dbReference type="Proteomes" id="UP001596263"/>
    </source>
</evidence>